<keyword evidence="3 9" id="KW-1003">Cell membrane</keyword>
<dbReference type="Pfam" id="PF21760">
    <property type="entry name" value="SecD_1st"/>
    <property type="match status" value="1"/>
</dbReference>
<feature type="compositionally biased region" description="Basic residues" evidence="11">
    <location>
        <begin position="785"/>
        <end position="802"/>
    </location>
</feature>
<evidence type="ECO:0000256" key="11">
    <source>
        <dbReference type="SAM" id="MobiDB-lite"/>
    </source>
</evidence>
<dbReference type="InterPro" id="IPR022645">
    <property type="entry name" value="SecD/SecF_bac"/>
</dbReference>
<evidence type="ECO:0000256" key="2">
    <source>
        <dbReference type="ARBA" id="ARBA00022448"/>
    </source>
</evidence>
<dbReference type="NCBIfam" id="TIGR00966">
    <property type="entry name" value="transloc_SecF"/>
    <property type="match status" value="1"/>
</dbReference>
<feature type="transmembrane region" description="Helical" evidence="9">
    <location>
        <begin position="687"/>
        <end position="705"/>
    </location>
</feature>
<dbReference type="GO" id="GO:0015450">
    <property type="term" value="F:protein-transporting ATPase activity"/>
    <property type="evidence" value="ECO:0007669"/>
    <property type="project" value="InterPro"/>
</dbReference>
<dbReference type="GO" id="GO:0006605">
    <property type="term" value="P:protein targeting"/>
    <property type="evidence" value="ECO:0007669"/>
    <property type="project" value="UniProtKB-UniRule"/>
</dbReference>
<dbReference type="Gene3D" id="1.20.1640.10">
    <property type="entry name" value="Multidrug efflux transporter AcrB transmembrane domain"/>
    <property type="match status" value="2"/>
</dbReference>
<comment type="function">
    <text evidence="9">Part of the Sec protein translocase complex. Interacts with the SecYEG preprotein conducting channel. SecDF uses the proton motive force (PMF) to complete protein translocation after the ATP-dependent function of SecA.</text>
</comment>
<evidence type="ECO:0000256" key="8">
    <source>
        <dbReference type="ARBA" id="ARBA00023136"/>
    </source>
</evidence>
<dbReference type="InterPro" id="IPR048634">
    <property type="entry name" value="SecD_SecF_C"/>
</dbReference>
<keyword evidence="7 9" id="KW-0811">Translocation</keyword>
<dbReference type="InterPro" id="IPR022813">
    <property type="entry name" value="SecD/SecF_arch_bac"/>
</dbReference>
<dbReference type="NCBIfam" id="TIGR01129">
    <property type="entry name" value="secD"/>
    <property type="match status" value="1"/>
</dbReference>
<dbReference type="HAMAP" id="MF_01464_B">
    <property type="entry name" value="SecF_B"/>
    <property type="match status" value="1"/>
</dbReference>
<keyword evidence="6 9" id="KW-1133">Transmembrane helix</keyword>
<dbReference type="GO" id="GO:0043952">
    <property type="term" value="P:protein transport by the Sec complex"/>
    <property type="evidence" value="ECO:0007669"/>
    <property type="project" value="UniProtKB-UniRule"/>
</dbReference>
<dbReference type="Pfam" id="PF07549">
    <property type="entry name" value="Sec_GG"/>
    <property type="match status" value="2"/>
</dbReference>
<comment type="similarity">
    <text evidence="10">Belongs to the SecD/SecF family. SecF subfamily.</text>
</comment>
<feature type="transmembrane region" description="Helical" evidence="9">
    <location>
        <begin position="455"/>
        <end position="473"/>
    </location>
</feature>
<evidence type="ECO:0000256" key="3">
    <source>
        <dbReference type="ARBA" id="ARBA00022475"/>
    </source>
</evidence>
<comment type="similarity">
    <text evidence="9">Belongs to the SecD/SecF family. SecD subfamily.</text>
</comment>
<evidence type="ECO:0000313" key="15">
    <source>
        <dbReference type="EMBL" id="CUQ85677.1"/>
    </source>
</evidence>
<feature type="domain" description="Protein translocase subunit SecDF P1" evidence="13">
    <location>
        <begin position="66"/>
        <end position="121"/>
    </location>
</feature>
<dbReference type="PANTHER" id="PTHR30081:SF1">
    <property type="entry name" value="PROTEIN TRANSLOCASE SUBUNIT SECD"/>
    <property type="match status" value="1"/>
</dbReference>
<keyword evidence="4 9" id="KW-0812">Transmembrane</keyword>
<dbReference type="Proteomes" id="UP000078383">
    <property type="component" value="Unassembled WGS sequence"/>
</dbReference>
<accession>A0A174ZIJ9</accession>
<comment type="caution">
    <text evidence="9">Lacks conserved residue(s) required for the propagation of feature annotation.</text>
</comment>
<dbReference type="HAMAP" id="MF_01463_B">
    <property type="entry name" value="SecD_B"/>
    <property type="match status" value="1"/>
</dbReference>
<dbReference type="InterPro" id="IPR054384">
    <property type="entry name" value="SecDF_P1_head"/>
</dbReference>
<dbReference type="SUPFAM" id="SSF82866">
    <property type="entry name" value="Multidrug efflux transporter AcrB transmembrane domain"/>
    <property type="match status" value="2"/>
</dbReference>
<dbReference type="Pfam" id="PF22599">
    <property type="entry name" value="SecDF_P1_head"/>
    <property type="match status" value="1"/>
</dbReference>
<feature type="compositionally biased region" description="Low complexity" evidence="11">
    <location>
        <begin position="768"/>
        <end position="778"/>
    </location>
</feature>
<evidence type="ECO:0000256" key="10">
    <source>
        <dbReference type="HAMAP-Rule" id="MF_01464"/>
    </source>
</evidence>
<evidence type="ECO:0000256" key="9">
    <source>
        <dbReference type="HAMAP-Rule" id="MF_01463"/>
    </source>
</evidence>
<feature type="domain" description="Protein export membrane protein SecD/SecF C-terminal" evidence="12">
    <location>
        <begin position="555"/>
        <end position="739"/>
    </location>
</feature>
<comment type="subcellular location">
    <subcellularLocation>
        <location evidence="1 9">Cell membrane</location>
        <topology evidence="1 9">Multi-pass membrane protein</topology>
    </subcellularLocation>
</comment>
<keyword evidence="5 9" id="KW-0653">Protein transport</keyword>
<feature type="transmembrane region" description="Helical" evidence="9">
    <location>
        <begin position="711"/>
        <end position="736"/>
    </location>
</feature>
<evidence type="ECO:0000256" key="4">
    <source>
        <dbReference type="ARBA" id="ARBA00022692"/>
    </source>
</evidence>
<evidence type="ECO:0000256" key="5">
    <source>
        <dbReference type="ARBA" id="ARBA00022927"/>
    </source>
</evidence>
<dbReference type="InterPro" id="IPR055344">
    <property type="entry name" value="SecD_SecF_C_bact"/>
</dbReference>
<evidence type="ECO:0000259" key="12">
    <source>
        <dbReference type="Pfam" id="PF02355"/>
    </source>
</evidence>
<feature type="transmembrane region" description="Helical" evidence="9">
    <location>
        <begin position="403"/>
        <end position="429"/>
    </location>
</feature>
<dbReference type="Pfam" id="PF02355">
    <property type="entry name" value="SecD_SecF_C"/>
    <property type="match status" value="2"/>
</dbReference>
<evidence type="ECO:0000259" key="13">
    <source>
        <dbReference type="Pfam" id="PF21760"/>
    </source>
</evidence>
<dbReference type="GO" id="GO:0005886">
    <property type="term" value="C:plasma membrane"/>
    <property type="evidence" value="ECO:0007669"/>
    <property type="project" value="UniProtKB-SubCell"/>
</dbReference>
<feature type="transmembrane region" description="Helical" evidence="9">
    <location>
        <begin position="582"/>
        <end position="599"/>
    </location>
</feature>
<comment type="subunit">
    <text evidence="10">Forms a complex with SecD. Part of the essential Sec protein translocation apparatus which comprises SecA, SecYEG and auxiliary proteins SecDF. Other proteins may also be involved.</text>
</comment>
<dbReference type="PANTHER" id="PTHR30081">
    <property type="entry name" value="PROTEIN-EXPORT MEMBRANE PROTEIN SEC"/>
    <property type="match status" value="1"/>
</dbReference>
<dbReference type="PRINTS" id="PR01755">
    <property type="entry name" value="SECFTRNLCASE"/>
</dbReference>
<organism evidence="15 16">
    <name type="scientific">[Ruminococcus] torques</name>
    <dbReference type="NCBI Taxonomy" id="33039"/>
    <lineage>
        <taxon>Bacteria</taxon>
        <taxon>Bacillati</taxon>
        <taxon>Bacillota</taxon>
        <taxon>Clostridia</taxon>
        <taxon>Lachnospirales</taxon>
        <taxon>Lachnospiraceae</taxon>
        <taxon>Mediterraneibacter</taxon>
    </lineage>
</organism>
<feature type="transmembrane region" description="Helical" evidence="9">
    <location>
        <begin position="371"/>
        <end position="391"/>
    </location>
</feature>
<evidence type="ECO:0000256" key="1">
    <source>
        <dbReference type="ARBA" id="ARBA00004651"/>
    </source>
</evidence>
<sequence length="802" mass="86567">MKKGKSILSLILVIAVTALFGMTCVLGLDLKGMGAAKNINLGLDLEGGVSITYQVKGDKPSQADMDDTVYKLQKRVEQYSTEAQAYQVGDNRISIEIPGVSDANKILEELGQPGSLYFIKHKDSEGNENYSMTASGYTLNKSIDELKDTDSIVLTGTEVKTASAGVLNDSTTGNKKYGVDLELTDEGAEKFKTATEEAYNNNHDTIAIYYDGSLISVPSVNAVIENGKAQISGNMDYEEADNIASTIRIGGLNLELEELSSEVVGAQLGQDALKGSLIAGIIGLAIVCVFMCWVYLLPGLASSLALILYTELILILLNAFDITLTLPGIAGIILGIGMAVDANVIIFARVKEELTAGKSVHASLKSGFQKAMSAIVDGNITTLIAAGVLWLRGSGTVKGFAQTLALGIVVSMFTALVITRLIIFAFYGAGIRNEKAYGRHLKERKPVDFLGKKKIFFIVSIILCLAGPVMMGVNHARGIGAMNYSLDFVGGTSTNVTFDKEYTLEEIDSQMIPSLEEITGDKNIQVQTVKDSNQVVFKTQTLDLEKREALASYLNENYGVETSDIATENISSTVSSEMRRDAVIAVIIATICMLLYIWFRFKDIRFATSAVIALMHDVLVVLGFYVIARVSVGNTFIACMLTIVGYSINGTIVIFDRIREALATKSRTEDLKDLVNRCITQTLTRTIYTNFTTFVMVVALYILGVSSIKEFAAPLMVGIICGGYTSVCITGALWYVMKTRLGEEAKAARAASGTKTVSVKAADKKEGTTSTESNAADTSADDSSKKKKGKKTSFKNKKSKKR</sequence>
<keyword evidence="8 9" id="KW-0472">Membrane</keyword>
<feature type="domain" description="Protein export membrane protein SecD/SecF C-terminal" evidence="12">
    <location>
        <begin position="255"/>
        <end position="423"/>
    </location>
</feature>
<protein>
    <recommendedName>
        <fullName evidence="9 10">Multifunctional fusion protein</fullName>
    </recommendedName>
    <domain>
        <recommendedName>
            <fullName evidence="9">Protein translocase subunit SecD</fullName>
        </recommendedName>
    </domain>
    <domain>
        <recommendedName>
            <fullName evidence="10">Protein-export membrane protein SecF</fullName>
        </recommendedName>
    </domain>
</protein>
<dbReference type="NCBIfam" id="TIGR00916">
    <property type="entry name" value="2A0604s01"/>
    <property type="match status" value="2"/>
</dbReference>
<dbReference type="GO" id="GO:0065002">
    <property type="term" value="P:intracellular protein transmembrane transport"/>
    <property type="evidence" value="ECO:0007669"/>
    <property type="project" value="UniProtKB-UniRule"/>
</dbReference>
<feature type="domain" description="SecDF P1 head subdomain" evidence="14">
    <location>
        <begin position="151"/>
        <end position="253"/>
    </location>
</feature>
<dbReference type="InterPro" id="IPR005791">
    <property type="entry name" value="SecD"/>
</dbReference>
<dbReference type="Gene3D" id="3.30.70.3400">
    <property type="match status" value="1"/>
</dbReference>
<evidence type="ECO:0000259" key="14">
    <source>
        <dbReference type="Pfam" id="PF22599"/>
    </source>
</evidence>
<dbReference type="InterPro" id="IPR022646">
    <property type="entry name" value="SecD/SecF_CS"/>
</dbReference>
<feature type="transmembrane region" description="Helical" evidence="9">
    <location>
        <begin position="606"/>
        <end position="628"/>
    </location>
</feature>
<proteinExistence type="inferred from homology"/>
<comment type="subunit">
    <text evidence="9">Forms a complex with SecF. Part of the essential Sec protein translocation apparatus which comprises SecA, SecYEG and auxiliary proteins SecDF. Other proteins may also be involved.</text>
</comment>
<reference evidence="15 16" key="1">
    <citation type="submission" date="2015-09" db="EMBL/GenBank/DDBJ databases">
        <authorList>
            <consortium name="Pathogen Informatics"/>
        </authorList>
    </citation>
    <scope>NUCLEOTIDE SEQUENCE [LARGE SCALE GENOMIC DNA]</scope>
    <source>
        <strain evidence="15 16">2789STDY5834889</strain>
    </source>
</reference>
<dbReference type="RefSeq" id="WP_055171828.1">
    <property type="nucleotide sequence ID" value="NZ_CZBX01000005.1"/>
</dbReference>
<evidence type="ECO:0000313" key="16">
    <source>
        <dbReference type="Proteomes" id="UP000078383"/>
    </source>
</evidence>
<name>A0A174ZIJ9_9FIRM</name>
<dbReference type="Gene3D" id="3.30.1360.200">
    <property type="match status" value="1"/>
</dbReference>
<feature type="transmembrane region" description="Helical" evidence="9">
    <location>
        <begin position="304"/>
        <end position="323"/>
    </location>
</feature>
<evidence type="ECO:0000256" key="7">
    <source>
        <dbReference type="ARBA" id="ARBA00023010"/>
    </source>
</evidence>
<feature type="transmembrane region" description="Helical" evidence="9">
    <location>
        <begin position="634"/>
        <end position="655"/>
    </location>
</feature>
<dbReference type="OrthoDB" id="9805019at2"/>
<keyword evidence="2 9" id="KW-0813">Transport</keyword>
<gene>
    <name evidence="15" type="primary">secDF</name>
    <name evidence="9" type="synonym">secD</name>
    <name evidence="10" type="synonym">secF</name>
    <name evidence="15" type="ORF">ERS852502_01169</name>
</gene>
<dbReference type="AlphaFoldDB" id="A0A174ZIJ9"/>
<evidence type="ECO:0000256" key="6">
    <source>
        <dbReference type="ARBA" id="ARBA00022989"/>
    </source>
</evidence>
<dbReference type="EMBL" id="CZBX01000005">
    <property type="protein sequence ID" value="CUQ85677.1"/>
    <property type="molecule type" value="Genomic_DNA"/>
</dbReference>
<feature type="transmembrane region" description="Helical" evidence="9">
    <location>
        <begin position="329"/>
        <end position="350"/>
    </location>
</feature>
<feature type="region of interest" description="Disordered" evidence="11">
    <location>
        <begin position="752"/>
        <end position="802"/>
    </location>
</feature>
<dbReference type="InterPro" id="IPR048631">
    <property type="entry name" value="SecD_1st"/>
</dbReference>
<feature type="transmembrane region" description="Helical" evidence="9">
    <location>
        <begin position="277"/>
        <end position="297"/>
    </location>
</feature>
<dbReference type="InterPro" id="IPR005665">
    <property type="entry name" value="SecF_bac"/>
</dbReference>